<evidence type="ECO:0000256" key="1">
    <source>
        <dbReference type="SAM" id="MobiDB-lite"/>
    </source>
</evidence>
<reference evidence="2 3" key="1">
    <citation type="journal article" date="2016" name="Mol. Biol. Evol.">
        <title>Comparative Genomics of Early-Diverging Mushroom-Forming Fungi Provides Insights into the Origins of Lignocellulose Decay Capabilities.</title>
        <authorList>
            <person name="Nagy L.G."/>
            <person name="Riley R."/>
            <person name="Tritt A."/>
            <person name="Adam C."/>
            <person name="Daum C."/>
            <person name="Floudas D."/>
            <person name="Sun H."/>
            <person name="Yadav J.S."/>
            <person name="Pangilinan J."/>
            <person name="Larsson K.H."/>
            <person name="Matsuura K."/>
            <person name="Barry K."/>
            <person name="Labutti K."/>
            <person name="Kuo R."/>
            <person name="Ohm R.A."/>
            <person name="Bhattacharya S.S."/>
            <person name="Shirouzu T."/>
            <person name="Yoshinaga Y."/>
            <person name="Martin F.M."/>
            <person name="Grigoriev I.V."/>
            <person name="Hibbett D.S."/>
        </authorList>
    </citation>
    <scope>NUCLEOTIDE SEQUENCE [LARGE SCALE GENOMIC DNA]</scope>
    <source>
        <strain evidence="2 3">HHB10207 ss-3</strain>
    </source>
</reference>
<gene>
    <name evidence="2" type="ORF">SISSUDRAFT_1130478</name>
</gene>
<proteinExistence type="predicted"/>
<name>A0A166BE01_9AGAM</name>
<dbReference type="Proteomes" id="UP000076798">
    <property type="component" value="Unassembled WGS sequence"/>
</dbReference>
<accession>A0A166BE01</accession>
<sequence>MTRPRKKISGRQTRRAATAEPHLPIQPTLPPEIVEKIIVEALDTLVGRNEMMKQLCLFACSSRVLQAQAERFIYRQLVFHVGQPESETIATMLRTRAARYVRQLNIMNYAHGPNSTSRSRSSPETGVSAIPFALMTNLEILEVNAKDDGQDHTCHNFDPELFVLLEKYLTHDCLLGFVCQLPLRPSNLRFLDKQTRIVTLSINPREVNGYYEPADLLTLSHGFPNLTTLQTKQMDWGLATYISNAKLETLDVYDEIFISGRWESIGANLTKLDATFCELSPLTLSTLARDSPRLRLLTFFVGDKWLFGQDDDLFKVIQGFKNLLALSVIMDVSHHQLQRIMAKYPKRTPMQSLLIWRSDEGLRVMDQLEGGRWTSHAEVPDLDRWKRDQEFYISLVEDGLIPFSNANDAENS</sequence>
<evidence type="ECO:0008006" key="4">
    <source>
        <dbReference type="Google" id="ProtNLM"/>
    </source>
</evidence>
<dbReference type="EMBL" id="KV428112">
    <property type="protein sequence ID" value="KZT36271.1"/>
    <property type="molecule type" value="Genomic_DNA"/>
</dbReference>
<feature type="region of interest" description="Disordered" evidence="1">
    <location>
        <begin position="1"/>
        <end position="27"/>
    </location>
</feature>
<dbReference type="AlphaFoldDB" id="A0A166BE01"/>
<dbReference type="OrthoDB" id="3232239at2759"/>
<evidence type="ECO:0000313" key="2">
    <source>
        <dbReference type="EMBL" id="KZT36271.1"/>
    </source>
</evidence>
<protein>
    <recommendedName>
        <fullName evidence="4">F-box domain-containing protein</fullName>
    </recommendedName>
</protein>
<organism evidence="2 3">
    <name type="scientific">Sistotremastrum suecicum HHB10207 ss-3</name>
    <dbReference type="NCBI Taxonomy" id="1314776"/>
    <lineage>
        <taxon>Eukaryota</taxon>
        <taxon>Fungi</taxon>
        <taxon>Dikarya</taxon>
        <taxon>Basidiomycota</taxon>
        <taxon>Agaricomycotina</taxon>
        <taxon>Agaricomycetes</taxon>
        <taxon>Sistotremastrales</taxon>
        <taxon>Sistotremastraceae</taxon>
        <taxon>Sistotremastrum</taxon>
    </lineage>
</organism>
<keyword evidence="3" id="KW-1185">Reference proteome</keyword>
<evidence type="ECO:0000313" key="3">
    <source>
        <dbReference type="Proteomes" id="UP000076798"/>
    </source>
</evidence>
<feature type="compositionally biased region" description="Basic residues" evidence="1">
    <location>
        <begin position="1"/>
        <end position="14"/>
    </location>
</feature>